<protein>
    <submittedName>
        <fullName evidence="1">Uncharacterized protein</fullName>
    </submittedName>
</protein>
<name>A0A1X1YDC8_9MYCO</name>
<comment type="caution">
    <text evidence="1">The sequence shown here is derived from an EMBL/GenBank/DDBJ whole genome shotgun (WGS) entry which is preliminary data.</text>
</comment>
<dbReference type="EMBL" id="LQPE01000026">
    <property type="protein sequence ID" value="ORW09093.1"/>
    <property type="molecule type" value="Genomic_DNA"/>
</dbReference>
<dbReference type="Proteomes" id="UP000193487">
    <property type="component" value="Unassembled WGS sequence"/>
</dbReference>
<organism evidence="1 2">
    <name type="scientific">Mycobacterium kyorinense</name>
    <dbReference type="NCBI Taxonomy" id="487514"/>
    <lineage>
        <taxon>Bacteria</taxon>
        <taxon>Bacillati</taxon>
        <taxon>Actinomycetota</taxon>
        <taxon>Actinomycetes</taxon>
        <taxon>Mycobacteriales</taxon>
        <taxon>Mycobacteriaceae</taxon>
        <taxon>Mycobacterium</taxon>
    </lineage>
</organism>
<evidence type="ECO:0000313" key="2">
    <source>
        <dbReference type="Proteomes" id="UP000193487"/>
    </source>
</evidence>
<sequence>MDDTIQVSVAHVSEDYARRDIASVYDGGGREIEPATAVTIASWWQSPGGIGKALAAFASGSPVSRQELLDDIAATRTEHGYHTLAMLPRDRHALDCLSTFVLGHC</sequence>
<gene>
    <name evidence="1" type="ORF">AWC14_22035</name>
</gene>
<dbReference type="RefSeq" id="WP_084031283.1">
    <property type="nucleotide sequence ID" value="NZ_LQPE01000026.1"/>
</dbReference>
<dbReference type="OrthoDB" id="4762163at2"/>
<proteinExistence type="predicted"/>
<reference evidence="1 2" key="1">
    <citation type="submission" date="2016-01" db="EMBL/GenBank/DDBJ databases">
        <title>The new phylogeny of the genus Mycobacterium.</title>
        <authorList>
            <person name="Tarcisio F."/>
            <person name="Conor M."/>
            <person name="Antonella G."/>
            <person name="Elisabetta G."/>
            <person name="Giulia F.S."/>
            <person name="Sara T."/>
            <person name="Anna F."/>
            <person name="Clotilde B."/>
            <person name="Roberto B."/>
            <person name="Veronica D.S."/>
            <person name="Fabio R."/>
            <person name="Monica P."/>
            <person name="Olivier J."/>
            <person name="Enrico T."/>
            <person name="Nicola S."/>
        </authorList>
    </citation>
    <scope>NUCLEOTIDE SEQUENCE [LARGE SCALE GENOMIC DNA]</scope>
    <source>
        <strain evidence="1 2">DSM 45166</strain>
    </source>
</reference>
<keyword evidence="2" id="KW-1185">Reference proteome</keyword>
<accession>A0A1X1YDC8</accession>
<dbReference type="AlphaFoldDB" id="A0A1X1YDC8"/>
<evidence type="ECO:0000313" key="1">
    <source>
        <dbReference type="EMBL" id="ORW09093.1"/>
    </source>
</evidence>